<evidence type="ECO:0000256" key="2">
    <source>
        <dbReference type="SAM" id="MobiDB-lite"/>
    </source>
</evidence>
<sequence>MPPMKWLRNVLPLVLGVTLIAPPVLAQSGLDALSRRSDLFGWEAVGKVTIDNTGYCTGVLIAPDLVLTAGHCIFDRDAKRPRDPLELTFVAGQTGDSSIATRPVARMIADPQYAPFAPLSAQTVRHDVALLQLAAPIPSSTAAWFRVGTAGVKGAQVSVVSYARGRSSELSWQRDCTVFGHAQGVIGFDCDVDHGSSGAPVFDRSGVSAGQRAQIVSLVSSGGRKNGQVQVYGMELPVIVAQLKSNLRSGRGVISGPEAPAKSARILAPDARRASEPGKPRILRGGGSGAKFLRP</sequence>
<keyword evidence="4" id="KW-0378">Hydrolase</keyword>
<dbReference type="Gene3D" id="2.40.10.10">
    <property type="entry name" value="Trypsin-like serine proteases"/>
    <property type="match status" value="2"/>
</dbReference>
<proteinExistence type="predicted"/>
<keyword evidence="4" id="KW-0645">Protease</keyword>
<name>A0ABV3THI4_9RHOB</name>
<evidence type="ECO:0000259" key="3">
    <source>
        <dbReference type="PROSITE" id="PS50240"/>
    </source>
</evidence>
<dbReference type="InterPro" id="IPR043504">
    <property type="entry name" value="Peptidase_S1_PA_chymotrypsin"/>
</dbReference>
<dbReference type="PROSITE" id="PS50240">
    <property type="entry name" value="TRYPSIN_DOM"/>
    <property type="match status" value="1"/>
</dbReference>
<comment type="caution">
    <text evidence="4">The sequence shown here is derived from an EMBL/GenBank/DDBJ whole genome shotgun (WGS) entry which is preliminary data.</text>
</comment>
<dbReference type="InterPro" id="IPR001314">
    <property type="entry name" value="Peptidase_S1A"/>
</dbReference>
<dbReference type="PANTHER" id="PTHR15462:SF8">
    <property type="entry name" value="SERINE PROTEASE"/>
    <property type="match status" value="1"/>
</dbReference>
<reference evidence="4 5" key="1">
    <citation type="journal article" date="2011" name="Int. J. Syst. Evol. Microbiol.">
        <title>Zhongshania antarctica gen. nov., sp. nov. and Zhongshania guokunii sp. nov., gammaproteobacteria respectively isolated from coastal attached (fast) ice and surface seawater of the Antarctic.</title>
        <authorList>
            <person name="Li H.J."/>
            <person name="Zhang X.Y."/>
            <person name="Chen C.X."/>
            <person name="Zhang Y.J."/>
            <person name="Gao Z.M."/>
            <person name="Yu Y."/>
            <person name="Chen X.L."/>
            <person name="Chen B."/>
            <person name="Zhang Y.Z."/>
        </authorList>
    </citation>
    <scope>NUCLEOTIDE SEQUENCE [LARGE SCALE GENOMIC DNA]</scope>
    <source>
        <strain evidence="4 5">15-R06ZXC-3</strain>
    </source>
</reference>
<dbReference type="Pfam" id="PF13365">
    <property type="entry name" value="Trypsin_2"/>
    <property type="match status" value="1"/>
</dbReference>
<keyword evidence="5" id="KW-1185">Reference proteome</keyword>
<feature type="compositionally biased region" description="Basic and acidic residues" evidence="2">
    <location>
        <begin position="270"/>
        <end position="279"/>
    </location>
</feature>
<dbReference type="GO" id="GO:0006508">
    <property type="term" value="P:proteolysis"/>
    <property type="evidence" value="ECO:0007669"/>
    <property type="project" value="UniProtKB-KW"/>
</dbReference>
<dbReference type="PANTHER" id="PTHR15462">
    <property type="entry name" value="SERINE PROTEASE"/>
    <property type="match status" value="1"/>
</dbReference>
<dbReference type="EC" id="3.4.21.-" evidence="4"/>
<dbReference type="PRINTS" id="PR00722">
    <property type="entry name" value="CHYMOTRYPSIN"/>
</dbReference>
<dbReference type="GO" id="GO:0008233">
    <property type="term" value="F:peptidase activity"/>
    <property type="evidence" value="ECO:0007669"/>
    <property type="project" value="UniProtKB-KW"/>
</dbReference>
<organism evidence="4 5">
    <name type="scientific">Thioclava arctica</name>
    <dbReference type="NCBI Taxonomy" id="3238301"/>
    <lineage>
        <taxon>Bacteria</taxon>
        <taxon>Pseudomonadati</taxon>
        <taxon>Pseudomonadota</taxon>
        <taxon>Alphaproteobacteria</taxon>
        <taxon>Rhodobacterales</taxon>
        <taxon>Paracoccaceae</taxon>
        <taxon>Thioclava</taxon>
    </lineage>
</organism>
<dbReference type="InterPro" id="IPR009003">
    <property type="entry name" value="Peptidase_S1_PA"/>
</dbReference>
<gene>
    <name evidence="4" type="ORF">AB4874_05065</name>
</gene>
<feature type="domain" description="Peptidase S1" evidence="3">
    <location>
        <begin position="13"/>
        <end position="248"/>
    </location>
</feature>
<keyword evidence="1" id="KW-0732">Signal</keyword>
<dbReference type="EMBL" id="JBFRYC010000002">
    <property type="protein sequence ID" value="MEX1661022.1"/>
    <property type="molecule type" value="Genomic_DNA"/>
</dbReference>
<dbReference type="RefSeq" id="WP_368391172.1">
    <property type="nucleotide sequence ID" value="NZ_JBFRYC010000002.1"/>
</dbReference>
<dbReference type="Proteomes" id="UP001557465">
    <property type="component" value="Unassembled WGS sequence"/>
</dbReference>
<evidence type="ECO:0000256" key="1">
    <source>
        <dbReference type="ARBA" id="ARBA00022729"/>
    </source>
</evidence>
<evidence type="ECO:0000313" key="5">
    <source>
        <dbReference type="Proteomes" id="UP001557465"/>
    </source>
</evidence>
<accession>A0ABV3THI4</accession>
<dbReference type="SUPFAM" id="SSF50494">
    <property type="entry name" value="Trypsin-like serine proteases"/>
    <property type="match status" value="1"/>
</dbReference>
<dbReference type="InterPro" id="IPR001254">
    <property type="entry name" value="Trypsin_dom"/>
</dbReference>
<dbReference type="PROSITE" id="PS00134">
    <property type="entry name" value="TRYPSIN_HIS"/>
    <property type="match status" value="1"/>
</dbReference>
<protein>
    <submittedName>
        <fullName evidence="4">Serine protease</fullName>
        <ecNumber evidence="4">3.4.21.-</ecNumber>
    </submittedName>
</protein>
<dbReference type="InterPro" id="IPR050966">
    <property type="entry name" value="Glutamyl_endopeptidase"/>
</dbReference>
<feature type="region of interest" description="Disordered" evidence="2">
    <location>
        <begin position="270"/>
        <end position="295"/>
    </location>
</feature>
<dbReference type="InterPro" id="IPR018114">
    <property type="entry name" value="TRYPSIN_HIS"/>
</dbReference>
<evidence type="ECO:0000313" key="4">
    <source>
        <dbReference type="EMBL" id="MEX1661022.1"/>
    </source>
</evidence>